<dbReference type="InterPro" id="IPR000073">
    <property type="entry name" value="AB_hydrolase_1"/>
</dbReference>
<evidence type="ECO:0000313" key="2">
    <source>
        <dbReference type="EMBL" id="MDT0596055.1"/>
    </source>
</evidence>
<dbReference type="GO" id="GO:0016787">
    <property type="term" value="F:hydrolase activity"/>
    <property type="evidence" value="ECO:0007669"/>
    <property type="project" value="UniProtKB-KW"/>
</dbReference>
<comment type="caution">
    <text evidence="2">The sequence shown here is derived from an EMBL/GenBank/DDBJ whole genome shotgun (WGS) entry which is preliminary data.</text>
</comment>
<organism evidence="2 3">
    <name type="scientific">Glaciecola petra</name>
    <dbReference type="NCBI Taxonomy" id="3075602"/>
    <lineage>
        <taxon>Bacteria</taxon>
        <taxon>Pseudomonadati</taxon>
        <taxon>Pseudomonadota</taxon>
        <taxon>Gammaproteobacteria</taxon>
        <taxon>Alteromonadales</taxon>
        <taxon>Alteromonadaceae</taxon>
        <taxon>Glaciecola</taxon>
    </lineage>
</organism>
<dbReference type="EMBL" id="JAVRHX010000005">
    <property type="protein sequence ID" value="MDT0596055.1"/>
    <property type="molecule type" value="Genomic_DNA"/>
</dbReference>
<dbReference type="PANTHER" id="PTHR43798">
    <property type="entry name" value="MONOACYLGLYCEROL LIPASE"/>
    <property type="match status" value="1"/>
</dbReference>
<evidence type="ECO:0000259" key="1">
    <source>
        <dbReference type="Pfam" id="PF00561"/>
    </source>
</evidence>
<accession>A0ABU2ZTT2</accession>
<dbReference type="PANTHER" id="PTHR43798:SF5">
    <property type="entry name" value="MONOACYLGLYCEROL LIPASE ABHD6"/>
    <property type="match status" value="1"/>
</dbReference>
<reference evidence="2 3" key="1">
    <citation type="submission" date="2023-09" db="EMBL/GenBank/DDBJ databases">
        <authorList>
            <person name="Rey-Velasco X."/>
        </authorList>
    </citation>
    <scope>NUCLEOTIDE SEQUENCE [LARGE SCALE GENOMIC DNA]</scope>
    <source>
        <strain evidence="2 3">P117</strain>
    </source>
</reference>
<dbReference type="InterPro" id="IPR029058">
    <property type="entry name" value="AB_hydrolase_fold"/>
</dbReference>
<dbReference type="Pfam" id="PF00561">
    <property type="entry name" value="Abhydrolase_1"/>
    <property type="match status" value="1"/>
</dbReference>
<keyword evidence="3" id="KW-1185">Reference proteome</keyword>
<gene>
    <name evidence="2" type="ORF">RM552_14470</name>
</gene>
<dbReference type="RefSeq" id="WP_311369582.1">
    <property type="nucleotide sequence ID" value="NZ_JAVRHX010000005.1"/>
</dbReference>
<dbReference type="Proteomes" id="UP001253545">
    <property type="component" value="Unassembled WGS sequence"/>
</dbReference>
<dbReference type="PRINTS" id="PR00412">
    <property type="entry name" value="EPOXHYDRLASE"/>
</dbReference>
<dbReference type="InterPro" id="IPR000639">
    <property type="entry name" value="Epox_hydrolase-like"/>
</dbReference>
<sequence>MKRLIAPFVMLLAITFAFVWFALPEPVSRFLLNLNNTSAGLSSKTLTTTIGDIQYLEGGQGETIVLLHGIYARKEHWVDLARELTKRFRVIAIDLPGFGDNQIRQPQQYRLKTQANNLDVVLQSLNIESAHIGANSMGAQVVSLLAIARPEVIKSLAFIGSPLGVTSPIKSEMENALINGNIPLLVKTEADFEQRNNWLFPKTPAIPSPIMKTWMHQELTNSVRNEEIWHAVNDFSDTRTLLEIAPFLSMPTLIIWCQQDRIFHVSGAKTLARVLPNSKLTILENCGHVPMLDKPKEVSEVYLSFLKRNLGN</sequence>
<dbReference type="PRINTS" id="PR00111">
    <property type="entry name" value="ABHYDROLASE"/>
</dbReference>
<proteinExistence type="predicted"/>
<protein>
    <submittedName>
        <fullName evidence="2">Alpha/beta hydrolase</fullName>
    </submittedName>
</protein>
<evidence type="ECO:0000313" key="3">
    <source>
        <dbReference type="Proteomes" id="UP001253545"/>
    </source>
</evidence>
<feature type="domain" description="AB hydrolase-1" evidence="1">
    <location>
        <begin position="63"/>
        <end position="295"/>
    </location>
</feature>
<name>A0ABU2ZTT2_9ALTE</name>
<dbReference type="Gene3D" id="3.40.50.1820">
    <property type="entry name" value="alpha/beta hydrolase"/>
    <property type="match status" value="1"/>
</dbReference>
<dbReference type="InterPro" id="IPR050266">
    <property type="entry name" value="AB_hydrolase_sf"/>
</dbReference>
<keyword evidence="2" id="KW-0378">Hydrolase</keyword>
<dbReference type="SUPFAM" id="SSF53474">
    <property type="entry name" value="alpha/beta-Hydrolases"/>
    <property type="match status" value="1"/>
</dbReference>